<reference evidence="6" key="1">
    <citation type="journal article" date="2020" name="mSystems">
        <title>Genome- and Community-Level Interaction Insights into Carbon Utilization and Element Cycling Functions of Hydrothermarchaeota in Hydrothermal Sediment.</title>
        <authorList>
            <person name="Zhou Z."/>
            <person name="Liu Y."/>
            <person name="Xu W."/>
            <person name="Pan J."/>
            <person name="Luo Z.H."/>
            <person name="Li M."/>
        </authorList>
    </citation>
    <scope>NUCLEOTIDE SEQUENCE [LARGE SCALE GENOMIC DNA]</scope>
    <source>
        <strain evidence="6">SpSt-381</strain>
    </source>
</reference>
<feature type="domain" description="Cytochrome c" evidence="5">
    <location>
        <begin position="197"/>
        <end position="308"/>
    </location>
</feature>
<feature type="domain" description="Cytochrome c" evidence="5">
    <location>
        <begin position="46"/>
        <end position="156"/>
    </location>
</feature>
<organism evidence="6">
    <name type="scientific">Eiseniibacteriota bacterium</name>
    <dbReference type="NCBI Taxonomy" id="2212470"/>
    <lineage>
        <taxon>Bacteria</taxon>
        <taxon>Candidatus Eiseniibacteriota</taxon>
    </lineage>
</organism>
<dbReference type="AlphaFoldDB" id="A0A832MN71"/>
<protein>
    <submittedName>
        <fullName evidence="6">Cytochrome C</fullName>
    </submittedName>
</protein>
<dbReference type="Pfam" id="PF13442">
    <property type="entry name" value="Cytochrome_CBB3"/>
    <property type="match status" value="1"/>
</dbReference>
<dbReference type="EMBL" id="DSQF01000022">
    <property type="protein sequence ID" value="HGZ43808.1"/>
    <property type="molecule type" value="Genomic_DNA"/>
</dbReference>
<comment type="caution">
    <text evidence="6">The sequence shown here is derived from an EMBL/GenBank/DDBJ whole genome shotgun (WGS) entry which is preliminary data.</text>
</comment>
<accession>A0A832MN71</accession>
<evidence type="ECO:0000256" key="1">
    <source>
        <dbReference type="ARBA" id="ARBA00022617"/>
    </source>
</evidence>
<dbReference type="SUPFAM" id="SSF46626">
    <property type="entry name" value="Cytochrome c"/>
    <property type="match status" value="2"/>
</dbReference>
<dbReference type="InterPro" id="IPR051459">
    <property type="entry name" value="Cytochrome_c-type_DH"/>
</dbReference>
<proteinExistence type="predicted"/>
<dbReference type="PANTHER" id="PTHR35008:SF8">
    <property type="entry name" value="ALCOHOL DEHYDROGENASE CYTOCHROME C SUBUNIT"/>
    <property type="match status" value="1"/>
</dbReference>
<dbReference type="GO" id="GO:0046872">
    <property type="term" value="F:metal ion binding"/>
    <property type="evidence" value="ECO:0007669"/>
    <property type="project" value="UniProtKB-KW"/>
</dbReference>
<dbReference type="InterPro" id="IPR036909">
    <property type="entry name" value="Cyt_c-like_dom_sf"/>
</dbReference>
<sequence>MPRRVLLSVAALLLAALVAGGVYVAARQKLRFEAPYPELAASTDSAVVARGEYLMSAVTDCASCHGDPGRKDAIAAGEHVPLIGGHTWDIPPGRFRARNITPDSATGIGAIPDRALARALRYGVGHDGRALLPFMELQGLSDEDLVAIISYLRRQEPVRHAVPDHEFSLLGRVVRATLLSQPVGPAAPPPVVSPRGATVENGRYLAESVSLCWACHTERDMVSGRLVGPRYGGAPEFHDANNPARVWAPPNLTKDPRTGVLGRMNEDEFVARFRAGRLLEGSPMPWPHYARMSEDDLRAIYRYLESLPPVTRDVGPPVREVAAR</sequence>
<dbReference type="GO" id="GO:0009055">
    <property type="term" value="F:electron transfer activity"/>
    <property type="evidence" value="ECO:0007669"/>
    <property type="project" value="InterPro"/>
</dbReference>
<keyword evidence="3 4" id="KW-0408">Iron</keyword>
<evidence type="ECO:0000256" key="3">
    <source>
        <dbReference type="ARBA" id="ARBA00023004"/>
    </source>
</evidence>
<dbReference type="Gene3D" id="1.10.760.10">
    <property type="entry name" value="Cytochrome c-like domain"/>
    <property type="match status" value="2"/>
</dbReference>
<evidence type="ECO:0000313" key="6">
    <source>
        <dbReference type="EMBL" id="HGZ43808.1"/>
    </source>
</evidence>
<dbReference type="PANTHER" id="PTHR35008">
    <property type="entry name" value="BLL4482 PROTEIN-RELATED"/>
    <property type="match status" value="1"/>
</dbReference>
<keyword evidence="2 4" id="KW-0479">Metal-binding</keyword>
<dbReference type="PROSITE" id="PS51007">
    <property type="entry name" value="CYTC"/>
    <property type="match status" value="2"/>
</dbReference>
<evidence type="ECO:0000259" key="5">
    <source>
        <dbReference type="PROSITE" id="PS51007"/>
    </source>
</evidence>
<dbReference type="GO" id="GO:0020037">
    <property type="term" value="F:heme binding"/>
    <property type="evidence" value="ECO:0007669"/>
    <property type="project" value="InterPro"/>
</dbReference>
<evidence type="ECO:0000256" key="2">
    <source>
        <dbReference type="ARBA" id="ARBA00022723"/>
    </source>
</evidence>
<gene>
    <name evidence="6" type="ORF">ENR23_10360</name>
</gene>
<keyword evidence="1 4" id="KW-0349">Heme</keyword>
<name>A0A832MN71_UNCEI</name>
<evidence type="ECO:0000256" key="4">
    <source>
        <dbReference type="PROSITE-ProRule" id="PRU00433"/>
    </source>
</evidence>
<dbReference type="InterPro" id="IPR009056">
    <property type="entry name" value="Cyt_c-like_dom"/>
</dbReference>